<dbReference type="AlphaFoldDB" id="A0AAN7JZ60"/>
<organism evidence="2 3">
    <name type="scientific">Trapa incisa</name>
    <dbReference type="NCBI Taxonomy" id="236973"/>
    <lineage>
        <taxon>Eukaryota</taxon>
        <taxon>Viridiplantae</taxon>
        <taxon>Streptophyta</taxon>
        <taxon>Embryophyta</taxon>
        <taxon>Tracheophyta</taxon>
        <taxon>Spermatophyta</taxon>
        <taxon>Magnoliopsida</taxon>
        <taxon>eudicotyledons</taxon>
        <taxon>Gunneridae</taxon>
        <taxon>Pentapetalae</taxon>
        <taxon>rosids</taxon>
        <taxon>malvids</taxon>
        <taxon>Myrtales</taxon>
        <taxon>Lythraceae</taxon>
        <taxon>Trapa</taxon>
    </lineage>
</organism>
<feature type="compositionally biased region" description="Acidic residues" evidence="1">
    <location>
        <begin position="55"/>
        <end position="65"/>
    </location>
</feature>
<name>A0AAN7JZ60_9MYRT</name>
<accession>A0AAN7JZ60</accession>
<protein>
    <submittedName>
        <fullName evidence="2">Uncharacterized protein</fullName>
    </submittedName>
</protein>
<evidence type="ECO:0000313" key="2">
    <source>
        <dbReference type="EMBL" id="KAK4758098.1"/>
    </source>
</evidence>
<reference evidence="2 3" key="1">
    <citation type="journal article" date="2023" name="Hortic Res">
        <title>Pangenome of water caltrop reveals structural variations and asymmetric subgenome divergence after allopolyploidization.</title>
        <authorList>
            <person name="Zhang X."/>
            <person name="Chen Y."/>
            <person name="Wang L."/>
            <person name="Yuan Y."/>
            <person name="Fang M."/>
            <person name="Shi L."/>
            <person name="Lu R."/>
            <person name="Comes H.P."/>
            <person name="Ma Y."/>
            <person name="Chen Y."/>
            <person name="Huang G."/>
            <person name="Zhou Y."/>
            <person name="Zheng Z."/>
            <person name="Qiu Y."/>
        </authorList>
    </citation>
    <scope>NUCLEOTIDE SEQUENCE [LARGE SCALE GENOMIC DNA]</scope>
    <source>
        <tissue evidence="2">Roots</tissue>
    </source>
</reference>
<comment type="caution">
    <text evidence="2">The sequence shown here is derived from an EMBL/GenBank/DDBJ whole genome shotgun (WGS) entry which is preliminary data.</text>
</comment>
<evidence type="ECO:0000256" key="1">
    <source>
        <dbReference type="SAM" id="MobiDB-lite"/>
    </source>
</evidence>
<feature type="region of interest" description="Disordered" evidence="1">
    <location>
        <begin position="1"/>
        <end position="20"/>
    </location>
</feature>
<evidence type="ECO:0000313" key="3">
    <source>
        <dbReference type="Proteomes" id="UP001345219"/>
    </source>
</evidence>
<sequence>MLERDGADSGTDDSSPAMNLCPFRVQRTDRGCFRWSTWRKREELNADNRDSALTAEDDSALDEESSPPKNNPNQMERRRLQDLLETTVSEEKSAAREYEDRQIDNLNSKLAELSK</sequence>
<gene>
    <name evidence="2" type="ORF">SAY87_019399</name>
</gene>
<dbReference type="Proteomes" id="UP001345219">
    <property type="component" value="Chromosome 15"/>
</dbReference>
<feature type="region of interest" description="Disordered" evidence="1">
    <location>
        <begin position="44"/>
        <end position="78"/>
    </location>
</feature>
<proteinExistence type="predicted"/>
<dbReference type="EMBL" id="JAXIOK010000012">
    <property type="protein sequence ID" value="KAK4758098.1"/>
    <property type="molecule type" value="Genomic_DNA"/>
</dbReference>
<keyword evidence="3" id="KW-1185">Reference proteome</keyword>